<proteinExistence type="predicted"/>
<dbReference type="InterPro" id="IPR044946">
    <property type="entry name" value="Restrct_endonuc_typeI_TRD_sf"/>
</dbReference>
<organism evidence="3 4">
    <name type="scientific">Ureaplasma diversum</name>
    <dbReference type="NCBI Taxonomy" id="42094"/>
    <lineage>
        <taxon>Bacteria</taxon>
        <taxon>Bacillati</taxon>
        <taxon>Mycoplasmatota</taxon>
        <taxon>Mycoplasmoidales</taxon>
        <taxon>Mycoplasmoidaceae</taxon>
        <taxon>Ureaplasma</taxon>
    </lineage>
</organism>
<name>A0A0C5RL60_9BACT</name>
<sequence length="71" mass="7974">MKKNKRKISDLGTIVGGGTPNTNKVEYYNGNIAWITPKDLIDNKSIFINRGERMITSLGLNNWCQKNGIYG</sequence>
<keyword evidence="2" id="KW-0238">DNA-binding</keyword>
<dbReference type="SUPFAM" id="SSF116734">
    <property type="entry name" value="DNA methylase specificity domain"/>
    <property type="match status" value="1"/>
</dbReference>
<dbReference type="HOGENOM" id="CLU_2738902_0_0_14"/>
<dbReference type="PATRIC" id="fig|42094.4.peg.131"/>
<dbReference type="RefSeq" id="WP_208895107.1">
    <property type="nucleotide sequence ID" value="NZ_CP009770.1"/>
</dbReference>
<reference evidence="3 4" key="1">
    <citation type="journal article" date="2015" name="Genome Announc.">
        <title>Genome Sequence of Ureaplasma diversum Strain ATCC 49782.</title>
        <authorList>
            <person name="Marques L.M."/>
            <person name="Guimaraes A.M."/>
            <person name="Martins H.B."/>
            <person name="Rezende I.S."/>
            <person name="Barbosa M.S."/>
            <person name="Campos G.B."/>
            <person name="do Nascimento N.C."/>
            <person name="Dos Santos A.P."/>
            <person name="Amorim A.T."/>
            <person name="Santos V.M."/>
            <person name="Messick J.B."/>
            <person name="Timenetsky J."/>
        </authorList>
    </citation>
    <scope>NUCLEOTIDE SEQUENCE [LARGE SCALE GENOMIC DNA]</scope>
    <source>
        <strain evidence="3 4">ATCC 49782</strain>
    </source>
</reference>
<evidence type="ECO:0000256" key="2">
    <source>
        <dbReference type="ARBA" id="ARBA00023125"/>
    </source>
</evidence>
<dbReference type="AlphaFoldDB" id="A0A0C5RL60"/>
<dbReference type="KEGG" id="ude:JM47_00725"/>
<keyword evidence="1" id="KW-0680">Restriction system</keyword>
<evidence type="ECO:0008006" key="5">
    <source>
        <dbReference type="Google" id="ProtNLM"/>
    </source>
</evidence>
<dbReference type="GO" id="GO:0003677">
    <property type="term" value="F:DNA binding"/>
    <property type="evidence" value="ECO:0007669"/>
    <property type="project" value="UniProtKB-KW"/>
</dbReference>
<protein>
    <recommendedName>
        <fullName evidence="5">Type I restriction modification DNA specificity domain-containing protein</fullName>
    </recommendedName>
</protein>
<dbReference type="GO" id="GO:0009307">
    <property type="term" value="P:DNA restriction-modification system"/>
    <property type="evidence" value="ECO:0007669"/>
    <property type="project" value="UniProtKB-KW"/>
</dbReference>
<evidence type="ECO:0000313" key="4">
    <source>
        <dbReference type="Proteomes" id="UP000032261"/>
    </source>
</evidence>
<evidence type="ECO:0000256" key="1">
    <source>
        <dbReference type="ARBA" id="ARBA00022747"/>
    </source>
</evidence>
<accession>A0A0C5RL60</accession>
<dbReference type="Proteomes" id="UP000032261">
    <property type="component" value="Chromosome"/>
</dbReference>
<evidence type="ECO:0000313" key="3">
    <source>
        <dbReference type="EMBL" id="AJQ45172.1"/>
    </source>
</evidence>
<gene>
    <name evidence="3" type="ORF">JM47_00725</name>
</gene>
<dbReference type="EMBL" id="CP009770">
    <property type="protein sequence ID" value="AJQ45172.1"/>
    <property type="molecule type" value="Genomic_DNA"/>
</dbReference>
<dbReference type="STRING" id="42094.JM47_00725"/>
<dbReference type="Gene3D" id="3.90.220.20">
    <property type="entry name" value="DNA methylase specificity domains"/>
    <property type="match status" value="1"/>
</dbReference>